<keyword evidence="3" id="KW-1185">Reference proteome</keyword>
<dbReference type="EMBL" id="JBDJPC010000013">
    <property type="protein sequence ID" value="KAL1488791.1"/>
    <property type="molecule type" value="Genomic_DNA"/>
</dbReference>
<dbReference type="InterPro" id="IPR011011">
    <property type="entry name" value="Znf_FYVE_PHD"/>
</dbReference>
<accession>A0ABD1E342</accession>
<evidence type="ECO:0008006" key="4">
    <source>
        <dbReference type="Google" id="ProtNLM"/>
    </source>
</evidence>
<feature type="region of interest" description="Disordered" evidence="1">
    <location>
        <begin position="1"/>
        <end position="40"/>
    </location>
</feature>
<organism evidence="2 3">
    <name type="scientific">Hypothenemus hampei</name>
    <name type="common">Coffee berry borer</name>
    <dbReference type="NCBI Taxonomy" id="57062"/>
    <lineage>
        <taxon>Eukaryota</taxon>
        <taxon>Metazoa</taxon>
        <taxon>Ecdysozoa</taxon>
        <taxon>Arthropoda</taxon>
        <taxon>Hexapoda</taxon>
        <taxon>Insecta</taxon>
        <taxon>Pterygota</taxon>
        <taxon>Neoptera</taxon>
        <taxon>Endopterygota</taxon>
        <taxon>Coleoptera</taxon>
        <taxon>Polyphaga</taxon>
        <taxon>Cucujiformia</taxon>
        <taxon>Curculionidae</taxon>
        <taxon>Scolytinae</taxon>
        <taxon>Hypothenemus</taxon>
    </lineage>
</organism>
<evidence type="ECO:0000313" key="2">
    <source>
        <dbReference type="EMBL" id="KAL1488791.1"/>
    </source>
</evidence>
<gene>
    <name evidence="2" type="ORF">ABEB36_014589</name>
</gene>
<evidence type="ECO:0000313" key="3">
    <source>
        <dbReference type="Proteomes" id="UP001566132"/>
    </source>
</evidence>
<dbReference type="AlphaFoldDB" id="A0ABD1E342"/>
<proteinExistence type="predicted"/>
<dbReference type="InterPro" id="IPR013083">
    <property type="entry name" value="Znf_RING/FYVE/PHD"/>
</dbReference>
<comment type="caution">
    <text evidence="2">The sequence shown here is derived from an EMBL/GenBank/DDBJ whole genome shotgun (WGS) entry which is preliminary data.</text>
</comment>
<name>A0ABD1E342_HYPHA</name>
<dbReference type="SUPFAM" id="SSF57903">
    <property type="entry name" value="FYVE/PHD zinc finger"/>
    <property type="match status" value="1"/>
</dbReference>
<evidence type="ECO:0000256" key="1">
    <source>
        <dbReference type="SAM" id="MobiDB-lite"/>
    </source>
</evidence>
<reference evidence="2 3" key="1">
    <citation type="submission" date="2024-05" db="EMBL/GenBank/DDBJ databases">
        <title>Genetic variation in Jamaican populations of the coffee berry borer (Hypothenemus hampei).</title>
        <authorList>
            <person name="Errbii M."/>
            <person name="Myrie A."/>
        </authorList>
    </citation>
    <scope>NUCLEOTIDE SEQUENCE [LARGE SCALE GENOMIC DNA]</scope>
    <source>
        <strain evidence="2">JA-Hopewell-2020-01-JO</strain>
        <tissue evidence="2">Whole body</tissue>
    </source>
</reference>
<sequence>MPKQSKGVLQNKQQNRRDSSSSASSLSVPTQDSTDEEVFSENVPKQNVQCIFCDGHFLSDNHGEMWVMCLACHQWAHDACAGVESENYVCDFCR</sequence>
<dbReference type="Proteomes" id="UP001566132">
    <property type="component" value="Unassembled WGS sequence"/>
</dbReference>
<protein>
    <recommendedName>
        <fullName evidence="4">Zinc finger PHD-type domain-containing protein</fullName>
    </recommendedName>
</protein>
<dbReference type="Gene3D" id="3.30.40.10">
    <property type="entry name" value="Zinc/RING finger domain, C3HC4 (zinc finger)"/>
    <property type="match status" value="1"/>
</dbReference>